<dbReference type="Pfam" id="PF06441">
    <property type="entry name" value="EHN"/>
    <property type="match status" value="1"/>
</dbReference>
<dbReference type="PANTHER" id="PTHR21661:SF35">
    <property type="entry name" value="EPOXIDE HYDROLASE"/>
    <property type="match status" value="1"/>
</dbReference>
<dbReference type="InterPro" id="IPR000182">
    <property type="entry name" value="GNAT_dom"/>
</dbReference>
<comment type="caution">
    <text evidence="5">The sequence shown here is derived from an EMBL/GenBank/DDBJ whole genome shotgun (WGS) entry which is preliminary data.</text>
</comment>
<evidence type="ECO:0000313" key="6">
    <source>
        <dbReference type="Proteomes" id="UP001320420"/>
    </source>
</evidence>
<keyword evidence="3" id="KW-0378">Hydrolase</keyword>
<organism evidence="5 6">
    <name type="scientific">Diatrype stigma</name>
    <dbReference type="NCBI Taxonomy" id="117547"/>
    <lineage>
        <taxon>Eukaryota</taxon>
        <taxon>Fungi</taxon>
        <taxon>Dikarya</taxon>
        <taxon>Ascomycota</taxon>
        <taxon>Pezizomycotina</taxon>
        <taxon>Sordariomycetes</taxon>
        <taxon>Xylariomycetidae</taxon>
        <taxon>Xylariales</taxon>
        <taxon>Diatrypaceae</taxon>
        <taxon>Diatrype</taxon>
    </lineage>
</organism>
<dbReference type="EMBL" id="JAKJXP020000042">
    <property type="protein sequence ID" value="KAK7752097.1"/>
    <property type="molecule type" value="Genomic_DNA"/>
</dbReference>
<dbReference type="GO" id="GO:0016747">
    <property type="term" value="F:acyltransferase activity, transferring groups other than amino-acyl groups"/>
    <property type="evidence" value="ECO:0007669"/>
    <property type="project" value="InterPro"/>
</dbReference>
<dbReference type="Gene3D" id="3.40.50.1820">
    <property type="entry name" value="alpha/beta hydrolase"/>
    <property type="match status" value="1"/>
</dbReference>
<proteinExistence type="inferred from homology"/>
<gene>
    <name evidence="5" type="ORF">SLS62_006063</name>
</gene>
<name>A0AAN9US66_9PEZI</name>
<dbReference type="SUPFAM" id="SSF53474">
    <property type="entry name" value="alpha/beta-Hydrolases"/>
    <property type="match status" value="1"/>
</dbReference>
<keyword evidence="2" id="KW-0058">Aromatic hydrocarbons catabolism</keyword>
<evidence type="ECO:0000259" key="4">
    <source>
        <dbReference type="PROSITE" id="PS51186"/>
    </source>
</evidence>
<dbReference type="PANTHER" id="PTHR21661">
    <property type="entry name" value="EPOXIDE HYDROLASE 1-RELATED"/>
    <property type="match status" value="1"/>
</dbReference>
<dbReference type="Proteomes" id="UP001320420">
    <property type="component" value="Unassembled WGS sequence"/>
</dbReference>
<dbReference type="SUPFAM" id="SSF55729">
    <property type="entry name" value="Acyl-CoA N-acyltransferases (Nat)"/>
    <property type="match status" value="1"/>
</dbReference>
<reference evidence="5 6" key="1">
    <citation type="submission" date="2024-02" db="EMBL/GenBank/DDBJ databases">
        <title>De novo assembly and annotation of 12 fungi associated with fruit tree decline syndrome in Ontario, Canada.</title>
        <authorList>
            <person name="Sulman M."/>
            <person name="Ellouze W."/>
            <person name="Ilyukhin E."/>
        </authorList>
    </citation>
    <scope>NUCLEOTIDE SEQUENCE [LARGE SCALE GENOMIC DNA]</scope>
    <source>
        <strain evidence="5 6">M11/M66-122</strain>
    </source>
</reference>
<keyword evidence="6" id="KW-1185">Reference proteome</keyword>
<dbReference type="InterPro" id="IPR010497">
    <property type="entry name" value="Epoxide_hydro_N"/>
</dbReference>
<feature type="domain" description="N-acetyltransferase" evidence="4">
    <location>
        <begin position="34"/>
        <end position="206"/>
    </location>
</feature>
<dbReference type="CDD" id="cd04301">
    <property type="entry name" value="NAT_SF"/>
    <property type="match status" value="1"/>
</dbReference>
<dbReference type="Pfam" id="PF00583">
    <property type="entry name" value="Acetyltransf_1"/>
    <property type="match status" value="1"/>
</dbReference>
<sequence length="684" mass="74919">MPSSVITPEVQILEAKLCDAPAMSSLGTRVFTESFGPSLPPDDLAAFLAVEYSAGAFEAEMRRSHVSTWIARGGGADADADGRAAPLFGYVYLVRGITNGSLGRANNKTANNSDPAPAAESELVAQLHRLYVDTAVHGRGIGTQLAAVAEARARSEGFKKLWLTVWEKNARAQRLYERLGFAKVGMADFDIGTCVLRDWIMAKDLTGDTRSILLHYGLPERIADVPETWAVWHVGNARTASLGILMFGLGKVVNCNSPSGNHSIYLELIVVHAAPQSATVSTIMSPAIEPYTIAVPDSAIERLKAKLALTTFPGETELSNDWKYGAPLDDVKRLVKHWSEEYDWRRVEAELNQLPQFTTAISVDGHEDALRIHFVHQKSDKPNSIPLLFCHGWPGSFVEAKKILPLLTSGGKEGEPTFHVVVPSLPNYGFSQRTSKPGFAPAQYAEVCHKLMLRLGYDKYVTQGGDWGSLITRTMASLYPAHVQATHVNLVIPPPPSFLSAPFLWLRHALGWYTEEEQAGFARTQWFRAEGSGYFQLQSTKPHTPGVALADSPAALLAWVYEKLHDWTDGYPWTDDEVLTWVSVYAFSDAGPDASLRIYYEALHDAGSQALLSGGGGRVPLGLSHFPRDIAVLPSAWGRMLGLVKFERRHTEGGHFAAYEKPELLVGDLREMFGKGGIAVSLDK</sequence>
<dbReference type="GO" id="GO:0004301">
    <property type="term" value="F:epoxide hydrolase activity"/>
    <property type="evidence" value="ECO:0007669"/>
    <property type="project" value="TreeGrafter"/>
</dbReference>
<dbReference type="GO" id="GO:0097176">
    <property type="term" value="P:epoxide metabolic process"/>
    <property type="evidence" value="ECO:0007669"/>
    <property type="project" value="TreeGrafter"/>
</dbReference>
<evidence type="ECO:0000256" key="2">
    <source>
        <dbReference type="ARBA" id="ARBA00022797"/>
    </source>
</evidence>
<dbReference type="PRINTS" id="PR00412">
    <property type="entry name" value="EPOXHYDRLASE"/>
</dbReference>
<dbReference type="InterPro" id="IPR000639">
    <property type="entry name" value="Epox_hydrolase-like"/>
</dbReference>
<accession>A0AAN9US66</accession>
<evidence type="ECO:0000313" key="5">
    <source>
        <dbReference type="EMBL" id="KAK7752097.1"/>
    </source>
</evidence>
<dbReference type="InterPro" id="IPR016181">
    <property type="entry name" value="Acyl_CoA_acyltransferase"/>
</dbReference>
<evidence type="ECO:0000256" key="1">
    <source>
        <dbReference type="ARBA" id="ARBA00010088"/>
    </source>
</evidence>
<evidence type="ECO:0000256" key="3">
    <source>
        <dbReference type="ARBA" id="ARBA00022801"/>
    </source>
</evidence>
<dbReference type="AlphaFoldDB" id="A0AAN9US66"/>
<protein>
    <recommendedName>
        <fullName evidence="4">N-acetyltransferase domain-containing protein</fullName>
    </recommendedName>
</protein>
<dbReference type="Gene3D" id="3.40.630.30">
    <property type="match status" value="1"/>
</dbReference>
<dbReference type="PROSITE" id="PS51186">
    <property type="entry name" value="GNAT"/>
    <property type="match status" value="1"/>
</dbReference>
<dbReference type="InterPro" id="IPR029058">
    <property type="entry name" value="AB_hydrolase_fold"/>
</dbReference>
<comment type="similarity">
    <text evidence="1">Belongs to the peptidase S33 family.</text>
</comment>